<keyword evidence="3" id="KW-0964">Secreted</keyword>
<keyword evidence="5" id="KW-1185">Reference proteome</keyword>
<dbReference type="InterPro" id="IPR011042">
    <property type="entry name" value="6-blade_b-propeller_TolB-like"/>
</dbReference>
<dbReference type="Pfam" id="PF03022">
    <property type="entry name" value="MRJP"/>
    <property type="match status" value="1"/>
</dbReference>
<reference evidence="6" key="1">
    <citation type="submission" date="2025-08" db="UniProtKB">
        <authorList>
            <consortium name="RefSeq"/>
        </authorList>
    </citation>
    <scope>IDENTIFICATION</scope>
</reference>
<accession>A0ABM0JYK6</accession>
<protein>
    <submittedName>
        <fullName evidence="6">Major royal jelly protein 1</fullName>
    </submittedName>
</protein>
<evidence type="ECO:0000313" key="5">
    <source>
        <dbReference type="Proteomes" id="UP000694888"/>
    </source>
</evidence>
<evidence type="ECO:0000313" key="6">
    <source>
        <dbReference type="RefSeq" id="XP_005104578.1"/>
    </source>
</evidence>
<dbReference type="PANTHER" id="PTHR10009">
    <property type="entry name" value="PROTEIN YELLOW-RELATED"/>
    <property type="match status" value="1"/>
</dbReference>
<evidence type="ECO:0000256" key="4">
    <source>
        <dbReference type="SAM" id="SignalP"/>
    </source>
</evidence>
<keyword evidence="4" id="KW-0732">Signal</keyword>
<dbReference type="SUPFAM" id="SSF63829">
    <property type="entry name" value="Calcium-dependent phosphotriesterase"/>
    <property type="match status" value="1"/>
</dbReference>
<dbReference type="Gene3D" id="2.120.10.30">
    <property type="entry name" value="TolB, C-terminal domain"/>
    <property type="match status" value="1"/>
</dbReference>
<dbReference type="RefSeq" id="XP_005104578.1">
    <property type="nucleotide sequence ID" value="XM_005104521.3"/>
</dbReference>
<sequence length="476" mass="53067">MAGSLLRIALFACVMSCCHGSVADRWKAYAESGVGQNRSRILFWDWYNELIDRILGNGDNSALFGTGDGIGALLNSTDPPIAELMYEWTTLKYDFPKGVEEIFLEYGEFIPNTNWIAGVQVYKDEVYVTAPRVKYVKGTPSGLNKVVVKDGQALLQPFPDLSFQKLGRCSALQLPTSKAIDPNTGYMYIIDTGRAGVISASPGNFCPAKIVVLDLNDNGRVVRSHDFPDSVVSNTSNFLNDIVLDYVTPDGSEVRYAYISDTGDANLVVFDFQTNTSWAFKDTTMTPAPNGILTINDVNYTMDFPINGIGMSPNFDYVYYCVIGNNNLYQIPTSVLRNKTADFKEYVRNVGDKGGSSDAIVVGKKNLYFGVMQENAVSEWQRSKDIKSQNVSEGEVNMATIQELTSNDVTMQWPDGFTLDDKGYLWFTTERLQLYLNDKMDFSGGQGSNFRVFRMFVGDVSYLTKPTSGKKSWWEE</sequence>
<name>A0ABM0JYK6_APLCA</name>
<comment type="subcellular location">
    <subcellularLocation>
        <location evidence="1">Secreted</location>
    </subcellularLocation>
</comment>
<dbReference type="InterPro" id="IPR017996">
    <property type="entry name" value="MRJP/yellow-related"/>
</dbReference>
<proteinExistence type="inferred from homology"/>
<organism evidence="5 6">
    <name type="scientific">Aplysia californica</name>
    <name type="common">California sea hare</name>
    <dbReference type="NCBI Taxonomy" id="6500"/>
    <lineage>
        <taxon>Eukaryota</taxon>
        <taxon>Metazoa</taxon>
        <taxon>Spiralia</taxon>
        <taxon>Lophotrochozoa</taxon>
        <taxon>Mollusca</taxon>
        <taxon>Gastropoda</taxon>
        <taxon>Heterobranchia</taxon>
        <taxon>Euthyneura</taxon>
        <taxon>Tectipleura</taxon>
        <taxon>Aplysiida</taxon>
        <taxon>Aplysioidea</taxon>
        <taxon>Aplysiidae</taxon>
        <taxon>Aplysia</taxon>
    </lineage>
</organism>
<dbReference type="Proteomes" id="UP000694888">
    <property type="component" value="Unplaced"/>
</dbReference>
<gene>
    <name evidence="6" type="primary">LOC101862819</name>
</gene>
<evidence type="ECO:0000256" key="2">
    <source>
        <dbReference type="ARBA" id="ARBA00009127"/>
    </source>
</evidence>
<dbReference type="GeneID" id="101862819"/>
<feature type="chain" id="PRO_5046101789" evidence="4">
    <location>
        <begin position="21"/>
        <end position="476"/>
    </location>
</feature>
<evidence type="ECO:0000256" key="3">
    <source>
        <dbReference type="ARBA" id="ARBA00022525"/>
    </source>
</evidence>
<feature type="signal peptide" evidence="4">
    <location>
        <begin position="1"/>
        <end position="20"/>
    </location>
</feature>
<evidence type="ECO:0000256" key="1">
    <source>
        <dbReference type="ARBA" id="ARBA00004613"/>
    </source>
</evidence>
<comment type="similarity">
    <text evidence="2">Belongs to the major royal jelly protein family.</text>
</comment>
<dbReference type="PANTHER" id="PTHR10009:SF18">
    <property type="entry name" value="PROTEIN YELLOW-LIKE PROTEIN"/>
    <property type="match status" value="1"/>
</dbReference>